<keyword evidence="3" id="KW-1185">Reference proteome</keyword>
<dbReference type="AlphaFoldDB" id="A0A1H8PIM5"/>
<feature type="transmembrane region" description="Helical" evidence="1">
    <location>
        <begin position="58"/>
        <end position="78"/>
    </location>
</feature>
<evidence type="ECO:0000256" key="1">
    <source>
        <dbReference type="SAM" id="Phobius"/>
    </source>
</evidence>
<feature type="transmembrane region" description="Helical" evidence="1">
    <location>
        <begin position="114"/>
        <end position="138"/>
    </location>
</feature>
<dbReference type="Proteomes" id="UP000198942">
    <property type="component" value="Unassembled WGS sequence"/>
</dbReference>
<keyword evidence="1" id="KW-0472">Membrane</keyword>
<protein>
    <submittedName>
        <fullName evidence="2">Uncharacterized protein</fullName>
    </submittedName>
</protein>
<dbReference type="EMBL" id="FOCL01000008">
    <property type="protein sequence ID" value="SEO41413.1"/>
    <property type="molecule type" value="Genomic_DNA"/>
</dbReference>
<feature type="transmembrane region" description="Helical" evidence="1">
    <location>
        <begin position="90"/>
        <end position="108"/>
    </location>
</feature>
<organism evidence="2 3">
    <name type="scientific">Mucilaginibacter gossypiicola</name>
    <dbReference type="NCBI Taxonomy" id="551995"/>
    <lineage>
        <taxon>Bacteria</taxon>
        <taxon>Pseudomonadati</taxon>
        <taxon>Bacteroidota</taxon>
        <taxon>Sphingobacteriia</taxon>
        <taxon>Sphingobacteriales</taxon>
        <taxon>Sphingobacteriaceae</taxon>
        <taxon>Mucilaginibacter</taxon>
    </lineage>
</organism>
<sequence>MIKDFFNYLKSNPAVTLTVFSGLMYFFCFQFEMGYCFYFDIPISFIDVQVNTVLKFSIYTLLALSLMPLAVNSFILSFPLLTDDKMKKMLIQIFGFGLILSLFLMLNTNVSIKVYLVIWSITGLLLAFGIIISIIDVIRVKRAIKKLKSIEPEISQTDLKNKLHEKFKLDIVRPQKPFTDRIIEDLILYVAASFIFALIGYGVASKKESFEVFTSNNSRVIITKYGDNIICKSYNAKTKKIGDTITVIKFGYNKDLVLKEININTQK</sequence>
<reference evidence="3" key="1">
    <citation type="submission" date="2016-10" db="EMBL/GenBank/DDBJ databases">
        <authorList>
            <person name="Varghese N."/>
            <person name="Submissions S."/>
        </authorList>
    </citation>
    <scope>NUCLEOTIDE SEQUENCE [LARGE SCALE GENOMIC DNA]</scope>
    <source>
        <strain evidence="3">Gh-48</strain>
    </source>
</reference>
<keyword evidence="1" id="KW-1133">Transmembrane helix</keyword>
<proteinExistence type="predicted"/>
<keyword evidence="1" id="KW-0812">Transmembrane</keyword>
<gene>
    <name evidence="2" type="ORF">SAMN05192574_10813</name>
</gene>
<feature type="transmembrane region" description="Helical" evidence="1">
    <location>
        <begin position="186"/>
        <end position="204"/>
    </location>
</feature>
<evidence type="ECO:0000313" key="3">
    <source>
        <dbReference type="Proteomes" id="UP000198942"/>
    </source>
</evidence>
<dbReference type="OrthoDB" id="9871379at2"/>
<feature type="transmembrane region" description="Helical" evidence="1">
    <location>
        <begin position="12"/>
        <end position="38"/>
    </location>
</feature>
<evidence type="ECO:0000313" key="2">
    <source>
        <dbReference type="EMBL" id="SEO41413.1"/>
    </source>
</evidence>
<dbReference type="RefSeq" id="WP_091214924.1">
    <property type="nucleotide sequence ID" value="NZ_FOCL01000008.1"/>
</dbReference>
<name>A0A1H8PIM5_9SPHI</name>
<accession>A0A1H8PIM5</accession>